<evidence type="ECO:0000313" key="3">
    <source>
        <dbReference type="EMBL" id="RAK36743.1"/>
    </source>
</evidence>
<organism evidence="3 4">
    <name type="scientific">Actinoplanes lutulentus</name>
    <dbReference type="NCBI Taxonomy" id="1287878"/>
    <lineage>
        <taxon>Bacteria</taxon>
        <taxon>Bacillati</taxon>
        <taxon>Actinomycetota</taxon>
        <taxon>Actinomycetes</taxon>
        <taxon>Micromonosporales</taxon>
        <taxon>Micromonosporaceae</taxon>
        <taxon>Actinoplanes</taxon>
    </lineage>
</organism>
<feature type="domain" description="Flp pilus assembly protein RcpC/CpaB" evidence="2">
    <location>
        <begin position="122"/>
        <end position="257"/>
    </location>
</feature>
<dbReference type="OrthoDB" id="5182178at2"/>
<accession>A0A327ZBB9</accession>
<reference evidence="3 4" key="1">
    <citation type="submission" date="2018-06" db="EMBL/GenBank/DDBJ databases">
        <title>Genomic Encyclopedia of Type Strains, Phase III (KMG-III): the genomes of soil and plant-associated and newly described type strains.</title>
        <authorList>
            <person name="Whitman W."/>
        </authorList>
    </citation>
    <scope>NUCLEOTIDE SEQUENCE [LARGE SCALE GENOMIC DNA]</scope>
    <source>
        <strain evidence="3 4">CGMCC 4.7090</strain>
    </source>
</reference>
<feature type="region of interest" description="Disordered" evidence="1">
    <location>
        <begin position="186"/>
        <end position="222"/>
    </location>
</feature>
<evidence type="ECO:0000313" key="4">
    <source>
        <dbReference type="Proteomes" id="UP000249341"/>
    </source>
</evidence>
<protein>
    <submittedName>
        <fullName evidence="3">Pilus assembly protein CpaB</fullName>
    </submittedName>
</protein>
<dbReference type="Proteomes" id="UP000249341">
    <property type="component" value="Unassembled WGS sequence"/>
</dbReference>
<dbReference type="EMBL" id="QLMJ01000007">
    <property type="protein sequence ID" value="RAK36743.1"/>
    <property type="molecule type" value="Genomic_DNA"/>
</dbReference>
<dbReference type="Pfam" id="PF16976">
    <property type="entry name" value="RcpC"/>
    <property type="match status" value="1"/>
</dbReference>
<dbReference type="AlphaFoldDB" id="A0A327ZBB9"/>
<feature type="compositionally biased region" description="Low complexity" evidence="1">
    <location>
        <begin position="199"/>
        <end position="215"/>
    </location>
</feature>
<dbReference type="RefSeq" id="WP_111649972.1">
    <property type="nucleotide sequence ID" value="NZ_JACHWI010000001.1"/>
</dbReference>
<evidence type="ECO:0000256" key="1">
    <source>
        <dbReference type="SAM" id="MobiDB-lite"/>
    </source>
</evidence>
<gene>
    <name evidence="3" type="ORF">B0I29_1075</name>
</gene>
<name>A0A327ZBB9_9ACTN</name>
<keyword evidence="4" id="KW-1185">Reference proteome</keyword>
<comment type="caution">
    <text evidence="3">The sequence shown here is derived from an EMBL/GenBank/DDBJ whole genome shotgun (WGS) entry which is preliminary data.</text>
</comment>
<evidence type="ECO:0000259" key="2">
    <source>
        <dbReference type="Pfam" id="PF16976"/>
    </source>
</evidence>
<proteinExistence type="predicted"/>
<sequence length="277" mass="29606">MRRRILILLAALLLAGISGTAVLSYARSADRRALSGNQGLWVLVAKQRIPADTLGSAIREQGLTERILVPAKTVPDGALTVWDPDLDKLRLTAPLERSQLLMRPLFQTQVKVSPTPSRRIKVPKGRLAVSVALNVAPQVGGDVEPGDKVAVYASCMFDIIGGELDGKQDRRTRLLLPDAKVITIGEAPAPTTPAPTTPTPTATTSVTASPSPSASGKYDTAPSTTSLQRYVATLSVDATDAQRLIHATQQCWLYLALLGPKATPTVGEWVNSQELFE</sequence>
<dbReference type="InterPro" id="IPR031571">
    <property type="entry name" value="RcpC_dom"/>
</dbReference>